<dbReference type="InterPro" id="IPR051081">
    <property type="entry name" value="HTH_MetalResp_TranReg"/>
</dbReference>
<keyword evidence="2" id="KW-0238">DNA-binding</keyword>
<dbReference type="Proteomes" id="UP001595793">
    <property type="component" value="Unassembled WGS sequence"/>
</dbReference>
<evidence type="ECO:0000313" key="7">
    <source>
        <dbReference type="Proteomes" id="UP001595793"/>
    </source>
</evidence>
<evidence type="ECO:0000259" key="5">
    <source>
        <dbReference type="PROSITE" id="PS50987"/>
    </source>
</evidence>
<sequence>MSTLAKMYIKKPFFGLYMSCSIFKKYVSILLYIGKYRYVCEMNLKLATEIGKCLSNQTRVQIMEWLKDPNKNFPPHDSLRNFDDGVCVTSIKNKSGLSQSTISNYLTNMEKCGLLIMIRHGKFSYLKRNEKLIKEYSDFLK</sequence>
<proteinExistence type="predicted"/>
<dbReference type="SUPFAM" id="SSF46785">
    <property type="entry name" value="Winged helix' DNA-binding domain"/>
    <property type="match status" value="1"/>
</dbReference>
<dbReference type="CDD" id="cd00090">
    <property type="entry name" value="HTH_ARSR"/>
    <property type="match status" value="1"/>
</dbReference>
<dbReference type="PANTHER" id="PTHR33154">
    <property type="entry name" value="TRANSCRIPTIONAL REGULATOR, ARSR FAMILY"/>
    <property type="match status" value="1"/>
</dbReference>
<feature type="transmembrane region" description="Helical" evidence="4">
    <location>
        <begin position="12"/>
        <end position="33"/>
    </location>
</feature>
<feature type="domain" description="HTH arsR-type" evidence="5">
    <location>
        <begin position="39"/>
        <end position="141"/>
    </location>
</feature>
<dbReference type="Gene3D" id="1.10.10.10">
    <property type="entry name" value="Winged helix-like DNA-binding domain superfamily/Winged helix DNA-binding domain"/>
    <property type="match status" value="1"/>
</dbReference>
<dbReference type="InterPro" id="IPR001845">
    <property type="entry name" value="HTH_ArsR_DNA-bd_dom"/>
</dbReference>
<dbReference type="RefSeq" id="WP_290236961.1">
    <property type="nucleotide sequence ID" value="NZ_JAUFPZ010000002.1"/>
</dbReference>
<dbReference type="SMART" id="SM00418">
    <property type="entry name" value="HTH_ARSR"/>
    <property type="match status" value="1"/>
</dbReference>
<evidence type="ECO:0000313" key="6">
    <source>
        <dbReference type="EMBL" id="MFC4029376.1"/>
    </source>
</evidence>
<organism evidence="6 7">
    <name type="scientific">Zunongwangia endophytica</name>
    <dbReference type="NCBI Taxonomy" id="1808945"/>
    <lineage>
        <taxon>Bacteria</taxon>
        <taxon>Pseudomonadati</taxon>
        <taxon>Bacteroidota</taxon>
        <taxon>Flavobacteriia</taxon>
        <taxon>Flavobacteriales</taxon>
        <taxon>Flavobacteriaceae</taxon>
        <taxon>Zunongwangia</taxon>
    </lineage>
</organism>
<comment type="caution">
    <text evidence="6">The sequence shown here is derived from an EMBL/GenBank/DDBJ whole genome shotgun (WGS) entry which is preliminary data.</text>
</comment>
<dbReference type="PANTHER" id="PTHR33154:SF33">
    <property type="entry name" value="TRANSCRIPTIONAL REPRESSOR SDPR"/>
    <property type="match status" value="1"/>
</dbReference>
<dbReference type="InterPro" id="IPR036390">
    <property type="entry name" value="WH_DNA-bd_sf"/>
</dbReference>
<name>A0ABV8HD96_9FLAO</name>
<gene>
    <name evidence="6" type="ORF">ACFOS1_18295</name>
</gene>
<dbReference type="EMBL" id="JBHSAS010000033">
    <property type="protein sequence ID" value="MFC4029376.1"/>
    <property type="molecule type" value="Genomic_DNA"/>
</dbReference>
<keyword evidence="7" id="KW-1185">Reference proteome</keyword>
<keyword evidence="1" id="KW-0805">Transcription regulation</keyword>
<evidence type="ECO:0000256" key="4">
    <source>
        <dbReference type="SAM" id="Phobius"/>
    </source>
</evidence>
<protein>
    <submittedName>
        <fullName evidence="6">ArsR/SmtB family transcription factor</fullName>
    </submittedName>
</protein>
<keyword evidence="4" id="KW-0812">Transmembrane</keyword>
<keyword evidence="4" id="KW-0472">Membrane</keyword>
<accession>A0ABV8HD96</accession>
<evidence type="ECO:0000256" key="2">
    <source>
        <dbReference type="ARBA" id="ARBA00023125"/>
    </source>
</evidence>
<dbReference type="PROSITE" id="PS50987">
    <property type="entry name" value="HTH_ARSR_2"/>
    <property type="match status" value="1"/>
</dbReference>
<dbReference type="InterPro" id="IPR036388">
    <property type="entry name" value="WH-like_DNA-bd_sf"/>
</dbReference>
<keyword evidence="4" id="KW-1133">Transmembrane helix</keyword>
<dbReference type="InterPro" id="IPR011991">
    <property type="entry name" value="ArsR-like_HTH"/>
</dbReference>
<evidence type="ECO:0000256" key="1">
    <source>
        <dbReference type="ARBA" id="ARBA00023015"/>
    </source>
</evidence>
<evidence type="ECO:0000256" key="3">
    <source>
        <dbReference type="ARBA" id="ARBA00023163"/>
    </source>
</evidence>
<keyword evidence="3" id="KW-0804">Transcription</keyword>
<reference evidence="7" key="1">
    <citation type="journal article" date="2019" name="Int. J. Syst. Evol. Microbiol.">
        <title>The Global Catalogue of Microorganisms (GCM) 10K type strain sequencing project: providing services to taxonomists for standard genome sequencing and annotation.</title>
        <authorList>
            <consortium name="The Broad Institute Genomics Platform"/>
            <consortium name="The Broad Institute Genome Sequencing Center for Infectious Disease"/>
            <person name="Wu L."/>
            <person name="Ma J."/>
        </authorList>
    </citation>
    <scope>NUCLEOTIDE SEQUENCE [LARGE SCALE GENOMIC DNA]</scope>
    <source>
        <strain evidence="7">CECT 9128</strain>
    </source>
</reference>